<gene>
    <name evidence="6" type="ORF">JK363_41375</name>
</gene>
<feature type="non-terminal residue" evidence="6">
    <location>
        <position position="326"/>
    </location>
</feature>
<evidence type="ECO:0000313" key="6">
    <source>
        <dbReference type="EMBL" id="MBL1102908.1"/>
    </source>
</evidence>
<dbReference type="SMART" id="SM00822">
    <property type="entry name" value="PKS_KR"/>
    <property type="match status" value="1"/>
</dbReference>
<dbReference type="EMBL" id="JAERRF010000144">
    <property type="protein sequence ID" value="MBL1102908.1"/>
    <property type="molecule type" value="Genomic_DNA"/>
</dbReference>
<dbReference type="InterPro" id="IPR057326">
    <property type="entry name" value="KR_dom"/>
</dbReference>
<dbReference type="Gene3D" id="3.40.50.720">
    <property type="entry name" value="NAD(P)-binding Rossmann-like Domain"/>
    <property type="match status" value="1"/>
</dbReference>
<evidence type="ECO:0000313" key="7">
    <source>
        <dbReference type="Proteomes" id="UP000634229"/>
    </source>
</evidence>
<feature type="domain" description="Carrier" evidence="5">
    <location>
        <begin position="203"/>
        <end position="278"/>
    </location>
</feature>
<dbReference type="InterPro" id="IPR016039">
    <property type="entry name" value="Thiolase-like"/>
</dbReference>
<dbReference type="InterPro" id="IPR036291">
    <property type="entry name" value="NAD(P)-bd_dom_sf"/>
</dbReference>
<dbReference type="RefSeq" id="WP_201883483.1">
    <property type="nucleotide sequence ID" value="NZ_JAERRF010000144.1"/>
</dbReference>
<sequence length="326" mass="33505">LAGVLEGREVCAVVHAAGVLDDGVVGALTPERVDAVLRPKVDAAWHLHELVGEVSAFVVFSSAAGVFGSAGQGSYAAANAFLDALVEYRRGLGLPGVSLAWGAWDLPSGMAGGLTEVDRERMVRAGLPPVSVEQGVALFDAAVGSGEAVVLPLRLDLAALRGRGEVPPLLRGLVRTRRAAGGAGAGTGLVQRLGGLDEVGRRALLLDVVRGQVAKVLGHDSPAAVDPARAFRDLGFDSLMAVELRNGVSTATGLRLPATLVFDYPTVQVLADHILEELFAGVTRAVEGPVGALPSVADDPVVIVGMACRYPGGVTSPEQLWDLVAA</sequence>
<evidence type="ECO:0000259" key="5">
    <source>
        <dbReference type="PROSITE" id="PS50075"/>
    </source>
</evidence>
<protein>
    <submittedName>
        <fullName evidence="6">KR domain-containing protein</fullName>
    </submittedName>
</protein>
<comment type="caution">
    <text evidence="6">The sequence shown here is derived from an EMBL/GenBank/DDBJ whole genome shotgun (WGS) entry which is preliminary data.</text>
</comment>
<name>A0ABS1NS17_9ACTN</name>
<accession>A0ABS1NS17</accession>
<dbReference type="InterPro" id="IPR006162">
    <property type="entry name" value="Ppantetheine_attach_site"/>
</dbReference>
<evidence type="ECO:0000256" key="4">
    <source>
        <dbReference type="ARBA" id="ARBA00023268"/>
    </source>
</evidence>
<reference evidence="6 7" key="1">
    <citation type="submission" date="2021-01" db="EMBL/GenBank/DDBJ databases">
        <title>WGS of actinomycetes isolated from Thailand.</title>
        <authorList>
            <person name="Thawai C."/>
        </authorList>
    </citation>
    <scope>NUCLEOTIDE SEQUENCE [LARGE SCALE GENOMIC DNA]</scope>
    <source>
        <strain evidence="6 7">CA1R205</strain>
    </source>
</reference>
<keyword evidence="4" id="KW-0511">Multifunctional enzyme</keyword>
<dbReference type="InterPro" id="IPR013968">
    <property type="entry name" value="PKS_KR"/>
</dbReference>
<keyword evidence="3" id="KW-0808">Transferase</keyword>
<evidence type="ECO:0000256" key="1">
    <source>
        <dbReference type="ARBA" id="ARBA00022450"/>
    </source>
</evidence>
<evidence type="ECO:0000256" key="2">
    <source>
        <dbReference type="ARBA" id="ARBA00022553"/>
    </source>
</evidence>
<dbReference type="SMART" id="SM00823">
    <property type="entry name" value="PKS_PP"/>
    <property type="match status" value="1"/>
</dbReference>
<proteinExistence type="predicted"/>
<dbReference type="Pfam" id="PF08659">
    <property type="entry name" value="KR"/>
    <property type="match status" value="1"/>
</dbReference>
<dbReference type="SMART" id="SM01294">
    <property type="entry name" value="PKS_PP_betabranch"/>
    <property type="match status" value="1"/>
</dbReference>
<dbReference type="Gene3D" id="3.40.47.10">
    <property type="match status" value="1"/>
</dbReference>
<dbReference type="InterPro" id="IPR036736">
    <property type="entry name" value="ACP-like_sf"/>
</dbReference>
<dbReference type="InterPro" id="IPR009081">
    <property type="entry name" value="PP-bd_ACP"/>
</dbReference>
<dbReference type="Pfam" id="PF00109">
    <property type="entry name" value="ketoacyl-synt"/>
    <property type="match status" value="1"/>
</dbReference>
<dbReference type="PANTHER" id="PTHR43775:SF51">
    <property type="entry name" value="INACTIVE PHENOLPHTHIOCEROL SYNTHESIS POLYKETIDE SYNTHASE TYPE I PKS1-RELATED"/>
    <property type="match status" value="1"/>
</dbReference>
<dbReference type="PROSITE" id="PS50075">
    <property type="entry name" value="CARRIER"/>
    <property type="match status" value="1"/>
</dbReference>
<dbReference type="SUPFAM" id="SSF47336">
    <property type="entry name" value="ACP-like"/>
    <property type="match status" value="1"/>
</dbReference>
<keyword evidence="1" id="KW-0596">Phosphopantetheine</keyword>
<keyword evidence="2" id="KW-0597">Phosphoprotein</keyword>
<feature type="non-terminal residue" evidence="6">
    <location>
        <position position="1"/>
    </location>
</feature>
<dbReference type="PROSITE" id="PS00012">
    <property type="entry name" value="PHOSPHOPANTETHEINE"/>
    <property type="match status" value="1"/>
</dbReference>
<dbReference type="InterPro" id="IPR050091">
    <property type="entry name" value="PKS_NRPS_Biosynth_Enz"/>
</dbReference>
<dbReference type="Pfam" id="PF00550">
    <property type="entry name" value="PP-binding"/>
    <property type="match status" value="1"/>
</dbReference>
<dbReference type="Gene3D" id="1.10.1200.10">
    <property type="entry name" value="ACP-like"/>
    <property type="match status" value="1"/>
</dbReference>
<dbReference type="Proteomes" id="UP000634229">
    <property type="component" value="Unassembled WGS sequence"/>
</dbReference>
<evidence type="ECO:0000256" key="3">
    <source>
        <dbReference type="ARBA" id="ARBA00022679"/>
    </source>
</evidence>
<organism evidence="6 7">
    <name type="scientific">Streptomyces coffeae</name>
    <dbReference type="NCBI Taxonomy" id="621382"/>
    <lineage>
        <taxon>Bacteria</taxon>
        <taxon>Bacillati</taxon>
        <taxon>Actinomycetota</taxon>
        <taxon>Actinomycetes</taxon>
        <taxon>Kitasatosporales</taxon>
        <taxon>Streptomycetaceae</taxon>
        <taxon>Streptomyces</taxon>
    </lineage>
</organism>
<keyword evidence="7" id="KW-1185">Reference proteome</keyword>
<dbReference type="PANTHER" id="PTHR43775">
    <property type="entry name" value="FATTY ACID SYNTHASE"/>
    <property type="match status" value="1"/>
</dbReference>
<dbReference type="InterPro" id="IPR020806">
    <property type="entry name" value="PKS_PP-bd"/>
</dbReference>
<dbReference type="SUPFAM" id="SSF51735">
    <property type="entry name" value="NAD(P)-binding Rossmann-fold domains"/>
    <property type="match status" value="1"/>
</dbReference>
<dbReference type="InterPro" id="IPR014030">
    <property type="entry name" value="Ketoacyl_synth_N"/>
</dbReference>